<name>A0ABR1G8H5_AURAN</name>
<dbReference type="Proteomes" id="UP001363151">
    <property type="component" value="Unassembled WGS sequence"/>
</dbReference>
<keyword evidence="2" id="KW-1185">Reference proteome</keyword>
<dbReference type="EMBL" id="JBBJCI010000047">
    <property type="protein sequence ID" value="KAK7249576.1"/>
    <property type="molecule type" value="Genomic_DNA"/>
</dbReference>
<feature type="non-terminal residue" evidence="1">
    <location>
        <position position="148"/>
    </location>
</feature>
<gene>
    <name evidence="1" type="ORF">SO694_0031303</name>
</gene>
<evidence type="ECO:0000313" key="1">
    <source>
        <dbReference type="EMBL" id="KAK7249576.1"/>
    </source>
</evidence>
<sequence>MRLAILLSALLQQSQPLQTRPSLRRATRLHAREDAYASYWDELLLKEYREAAAELRSRRQTWSRKRLEDSGDSVFGTATPESELFGDKIVRVTRRSGRDGRLRDRFRRGDVLLLSPEDRAPRDRQFLPRDVVVVDAGADWLAVGAGAR</sequence>
<accession>A0ABR1G8H5</accession>
<protein>
    <submittedName>
        <fullName evidence="1">Uncharacterized protein</fullName>
    </submittedName>
</protein>
<comment type="caution">
    <text evidence="1">The sequence shown here is derived from an EMBL/GenBank/DDBJ whole genome shotgun (WGS) entry which is preliminary data.</text>
</comment>
<evidence type="ECO:0000313" key="2">
    <source>
        <dbReference type="Proteomes" id="UP001363151"/>
    </source>
</evidence>
<proteinExistence type="predicted"/>
<reference evidence="1 2" key="1">
    <citation type="submission" date="2024-03" db="EMBL/GenBank/DDBJ databases">
        <title>Aureococcus anophagefferens CCMP1851 and Kratosvirus quantuckense: Draft genome of a second virus-susceptible host strain in the model system.</title>
        <authorList>
            <person name="Chase E."/>
            <person name="Truchon A.R."/>
            <person name="Schepens W."/>
            <person name="Wilhelm S.W."/>
        </authorList>
    </citation>
    <scope>NUCLEOTIDE SEQUENCE [LARGE SCALE GENOMIC DNA]</scope>
    <source>
        <strain evidence="1 2">CCMP1851</strain>
    </source>
</reference>
<organism evidence="1 2">
    <name type="scientific">Aureococcus anophagefferens</name>
    <name type="common">Harmful bloom alga</name>
    <dbReference type="NCBI Taxonomy" id="44056"/>
    <lineage>
        <taxon>Eukaryota</taxon>
        <taxon>Sar</taxon>
        <taxon>Stramenopiles</taxon>
        <taxon>Ochrophyta</taxon>
        <taxon>Pelagophyceae</taxon>
        <taxon>Pelagomonadales</taxon>
        <taxon>Pelagomonadaceae</taxon>
        <taxon>Aureococcus</taxon>
    </lineage>
</organism>